<dbReference type="AlphaFoldDB" id="A0A803P2J2"/>
<dbReference type="PANTHER" id="PTHR11439:SF467">
    <property type="entry name" value="INTEGRASE CATALYTIC DOMAIN-CONTAINING PROTEIN"/>
    <property type="match status" value="1"/>
</dbReference>
<accession>A0A803P2J2</accession>
<evidence type="ECO:0000313" key="1">
    <source>
        <dbReference type="EnsemblPlants" id="cds.evm.model.02.771"/>
    </source>
</evidence>
<dbReference type="SUPFAM" id="SSF56672">
    <property type="entry name" value="DNA/RNA polymerases"/>
    <property type="match status" value="1"/>
</dbReference>
<reference evidence="1" key="2">
    <citation type="submission" date="2021-03" db="UniProtKB">
        <authorList>
            <consortium name="EnsemblPlants"/>
        </authorList>
    </citation>
    <scope>IDENTIFICATION</scope>
</reference>
<dbReference type="EnsemblPlants" id="evm.model.02.771">
    <property type="protein sequence ID" value="cds.evm.model.02.771"/>
    <property type="gene ID" value="evm.TU.02.771"/>
</dbReference>
<dbReference type="EMBL" id="UZAU01000132">
    <property type="status" value="NOT_ANNOTATED_CDS"/>
    <property type="molecule type" value="Genomic_DNA"/>
</dbReference>
<sequence>MGTPMENPTLYKSVIRALQYLTLTRPNISFAVNKLSQFLKSPTNEHWLACKRLLRYLACTIDYGLHFKPADALQLTVYTDANWASSIDDRRSPSGYCVYLGGNLIMWSSRKKIVVARLSTESEYRAIALATTELIWVQSLFSELDFQLSSCPIL</sequence>
<dbReference type="Gramene" id="evm.model.02.771">
    <property type="protein sequence ID" value="cds.evm.model.02.771"/>
    <property type="gene ID" value="evm.TU.02.771"/>
</dbReference>
<proteinExistence type="predicted"/>
<dbReference type="CDD" id="cd09272">
    <property type="entry name" value="RNase_HI_RT_Ty1"/>
    <property type="match status" value="1"/>
</dbReference>
<protein>
    <recommendedName>
        <fullName evidence="3">Mitochondrial protein</fullName>
    </recommendedName>
</protein>
<reference evidence="1" key="1">
    <citation type="submission" date="2018-11" db="EMBL/GenBank/DDBJ databases">
        <authorList>
            <person name="Grassa J C."/>
        </authorList>
    </citation>
    <scope>NUCLEOTIDE SEQUENCE [LARGE SCALE GENOMIC DNA]</scope>
</reference>
<evidence type="ECO:0008006" key="3">
    <source>
        <dbReference type="Google" id="ProtNLM"/>
    </source>
</evidence>
<evidence type="ECO:0000313" key="2">
    <source>
        <dbReference type="Proteomes" id="UP000596661"/>
    </source>
</evidence>
<dbReference type="Proteomes" id="UP000596661">
    <property type="component" value="Chromosome 2"/>
</dbReference>
<name>A0A803P2J2_CANSA</name>
<keyword evidence="2" id="KW-1185">Reference proteome</keyword>
<dbReference type="InterPro" id="IPR043502">
    <property type="entry name" value="DNA/RNA_pol_sf"/>
</dbReference>
<organism evidence="1 2">
    <name type="scientific">Cannabis sativa</name>
    <name type="common">Hemp</name>
    <name type="synonym">Marijuana</name>
    <dbReference type="NCBI Taxonomy" id="3483"/>
    <lineage>
        <taxon>Eukaryota</taxon>
        <taxon>Viridiplantae</taxon>
        <taxon>Streptophyta</taxon>
        <taxon>Embryophyta</taxon>
        <taxon>Tracheophyta</taxon>
        <taxon>Spermatophyta</taxon>
        <taxon>Magnoliopsida</taxon>
        <taxon>eudicotyledons</taxon>
        <taxon>Gunneridae</taxon>
        <taxon>Pentapetalae</taxon>
        <taxon>rosids</taxon>
        <taxon>fabids</taxon>
        <taxon>Rosales</taxon>
        <taxon>Cannabaceae</taxon>
        <taxon>Cannabis</taxon>
    </lineage>
</organism>
<dbReference type="PANTHER" id="PTHR11439">
    <property type="entry name" value="GAG-POL-RELATED RETROTRANSPOSON"/>
    <property type="match status" value="1"/>
</dbReference>
<dbReference type="OMA" id="CKSTSAY"/>